<name>A0A0A9BCB8_ARUDO</name>
<evidence type="ECO:0000313" key="2">
    <source>
        <dbReference type="EMBL" id="JAD60976.1"/>
    </source>
</evidence>
<sequence>MQSDLLTCSITYSHSTAGGRFPQSPSPSPGKNEARVLGVRP</sequence>
<protein>
    <submittedName>
        <fullName evidence="2">Uncharacterized protein</fullName>
    </submittedName>
</protein>
<reference evidence="2" key="2">
    <citation type="journal article" date="2015" name="Data Brief">
        <title>Shoot transcriptome of the giant reed, Arundo donax.</title>
        <authorList>
            <person name="Barrero R.A."/>
            <person name="Guerrero F.D."/>
            <person name="Moolhuijzen P."/>
            <person name="Goolsby J.A."/>
            <person name="Tidwell J."/>
            <person name="Bellgard S.E."/>
            <person name="Bellgard M.I."/>
        </authorList>
    </citation>
    <scope>NUCLEOTIDE SEQUENCE</scope>
    <source>
        <tissue evidence="2">Shoot tissue taken approximately 20 cm above the soil surface</tissue>
    </source>
</reference>
<proteinExistence type="predicted"/>
<accession>A0A0A9BCB8</accession>
<reference evidence="2" key="1">
    <citation type="submission" date="2014-09" db="EMBL/GenBank/DDBJ databases">
        <authorList>
            <person name="Magalhaes I.L.F."/>
            <person name="Oliveira U."/>
            <person name="Santos F.R."/>
            <person name="Vidigal T.H.D.A."/>
            <person name="Brescovit A.D."/>
            <person name="Santos A.J."/>
        </authorList>
    </citation>
    <scope>NUCLEOTIDE SEQUENCE</scope>
    <source>
        <tissue evidence="2">Shoot tissue taken approximately 20 cm above the soil surface</tissue>
    </source>
</reference>
<organism evidence="2">
    <name type="scientific">Arundo donax</name>
    <name type="common">Giant reed</name>
    <name type="synonym">Donax arundinaceus</name>
    <dbReference type="NCBI Taxonomy" id="35708"/>
    <lineage>
        <taxon>Eukaryota</taxon>
        <taxon>Viridiplantae</taxon>
        <taxon>Streptophyta</taxon>
        <taxon>Embryophyta</taxon>
        <taxon>Tracheophyta</taxon>
        <taxon>Spermatophyta</taxon>
        <taxon>Magnoliopsida</taxon>
        <taxon>Liliopsida</taxon>
        <taxon>Poales</taxon>
        <taxon>Poaceae</taxon>
        <taxon>PACMAD clade</taxon>
        <taxon>Arundinoideae</taxon>
        <taxon>Arundineae</taxon>
        <taxon>Arundo</taxon>
    </lineage>
</organism>
<feature type="region of interest" description="Disordered" evidence="1">
    <location>
        <begin position="14"/>
        <end position="41"/>
    </location>
</feature>
<dbReference type="EMBL" id="GBRH01236919">
    <property type="protein sequence ID" value="JAD60976.1"/>
    <property type="molecule type" value="Transcribed_RNA"/>
</dbReference>
<dbReference type="AlphaFoldDB" id="A0A0A9BCB8"/>
<evidence type="ECO:0000256" key="1">
    <source>
        <dbReference type="SAM" id="MobiDB-lite"/>
    </source>
</evidence>